<name>A0ABS8Y644_DATST</name>
<reference evidence="2 3" key="1">
    <citation type="journal article" date="2021" name="BMC Genomics">
        <title>Datura genome reveals duplications of psychoactive alkaloid biosynthetic genes and high mutation rate following tissue culture.</title>
        <authorList>
            <person name="Rajewski A."/>
            <person name="Carter-House D."/>
            <person name="Stajich J."/>
            <person name="Litt A."/>
        </authorList>
    </citation>
    <scope>NUCLEOTIDE SEQUENCE [LARGE SCALE GENOMIC DNA]</scope>
    <source>
        <strain evidence="2">AR-01</strain>
    </source>
</reference>
<feature type="non-terminal residue" evidence="2">
    <location>
        <position position="62"/>
    </location>
</feature>
<evidence type="ECO:0000313" key="2">
    <source>
        <dbReference type="EMBL" id="MCE5167113.1"/>
    </source>
</evidence>
<keyword evidence="3" id="KW-1185">Reference proteome</keyword>
<dbReference type="EMBL" id="JACEIK010051609">
    <property type="protein sequence ID" value="MCE5167113.1"/>
    <property type="molecule type" value="Genomic_DNA"/>
</dbReference>
<feature type="compositionally biased region" description="Basic and acidic residues" evidence="1">
    <location>
        <begin position="28"/>
        <end position="48"/>
    </location>
</feature>
<feature type="region of interest" description="Disordered" evidence="1">
    <location>
        <begin position="27"/>
        <end position="62"/>
    </location>
</feature>
<protein>
    <submittedName>
        <fullName evidence="2">Uncharacterized protein</fullName>
    </submittedName>
</protein>
<sequence>MGKMGRKKRRKVLPLAVFPAMGVMLSEKMGRRERGRESGAREKEERDPLALPRCRCLQRREG</sequence>
<proteinExistence type="predicted"/>
<evidence type="ECO:0000256" key="1">
    <source>
        <dbReference type="SAM" id="MobiDB-lite"/>
    </source>
</evidence>
<organism evidence="2 3">
    <name type="scientific">Datura stramonium</name>
    <name type="common">Jimsonweed</name>
    <name type="synonym">Common thornapple</name>
    <dbReference type="NCBI Taxonomy" id="4076"/>
    <lineage>
        <taxon>Eukaryota</taxon>
        <taxon>Viridiplantae</taxon>
        <taxon>Streptophyta</taxon>
        <taxon>Embryophyta</taxon>
        <taxon>Tracheophyta</taxon>
        <taxon>Spermatophyta</taxon>
        <taxon>Magnoliopsida</taxon>
        <taxon>eudicotyledons</taxon>
        <taxon>Gunneridae</taxon>
        <taxon>Pentapetalae</taxon>
        <taxon>asterids</taxon>
        <taxon>lamiids</taxon>
        <taxon>Solanales</taxon>
        <taxon>Solanaceae</taxon>
        <taxon>Solanoideae</taxon>
        <taxon>Datureae</taxon>
        <taxon>Datura</taxon>
    </lineage>
</organism>
<dbReference type="Proteomes" id="UP000823775">
    <property type="component" value="Unassembled WGS sequence"/>
</dbReference>
<comment type="caution">
    <text evidence="2">The sequence shown here is derived from an EMBL/GenBank/DDBJ whole genome shotgun (WGS) entry which is preliminary data.</text>
</comment>
<gene>
    <name evidence="2" type="ORF">HAX54_038013</name>
</gene>
<accession>A0ABS8Y644</accession>
<evidence type="ECO:0000313" key="3">
    <source>
        <dbReference type="Proteomes" id="UP000823775"/>
    </source>
</evidence>